<keyword evidence="2" id="KW-1185">Reference proteome</keyword>
<accession>A0ABV6XPH9</accession>
<evidence type="ECO:0008006" key="3">
    <source>
        <dbReference type="Google" id="ProtNLM"/>
    </source>
</evidence>
<dbReference type="RefSeq" id="WP_380565710.1">
    <property type="nucleotide sequence ID" value="NZ_JBEUKS010000006.1"/>
</dbReference>
<dbReference type="Proteomes" id="UP001592581">
    <property type="component" value="Unassembled WGS sequence"/>
</dbReference>
<dbReference type="EMBL" id="JBEUKS010000006">
    <property type="protein sequence ID" value="MFC1440151.1"/>
    <property type="molecule type" value="Genomic_DNA"/>
</dbReference>
<evidence type="ECO:0000313" key="1">
    <source>
        <dbReference type="EMBL" id="MFC1440151.1"/>
    </source>
</evidence>
<name>A0ABV6XPH9_9ACTN</name>
<proteinExistence type="predicted"/>
<sequence length="294" mass="32527">MDQNSLRKVVEGRLVLLEGNAFQDCMDRLGVELYPGDYQPVRAAGPKGDTKNDGYCPKARVFMAAHATRGERIDKTKSKIRGDLEGCLNEHRDVSLWRFLTNDTLPGEVDQFIDNGLRPLYPAVTIEVWGLKTLVDEICRLKQAQVDRIIDVNSTEEMPPIQIVPDPKSPPLVELRRMQTGRDLWPILSGALAWITDEPDECTEEEEDLIDGAVQDLTDWLEISGAVEESRAGLRDAQRSVTSILDGLHTGGFDFYAGIRHDLATGGVLPPSPFRIAVFKVVRATSGLSSSAGR</sequence>
<gene>
    <name evidence="1" type="ORF">ABUW04_18005</name>
</gene>
<evidence type="ECO:0000313" key="2">
    <source>
        <dbReference type="Proteomes" id="UP001592581"/>
    </source>
</evidence>
<protein>
    <recommendedName>
        <fullName evidence="3">AbiJ-NTD3 domain-containing protein</fullName>
    </recommendedName>
</protein>
<organism evidence="1 2">
    <name type="scientific">Streptacidiphilus jeojiensis</name>
    <dbReference type="NCBI Taxonomy" id="3229225"/>
    <lineage>
        <taxon>Bacteria</taxon>
        <taxon>Bacillati</taxon>
        <taxon>Actinomycetota</taxon>
        <taxon>Actinomycetes</taxon>
        <taxon>Kitasatosporales</taxon>
        <taxon>Streptomycetaceae</taxon>
        <taxon>Streptacidiphilus</taxon>
    </lineage>
</organism>
<reference evidence="1 2" key="1">
    <citation type="submission" date="2024-06" db="EMBL/GenBank/DDBJ databases">
        <authorList>
            <person name="Lee S.D."/>
        </authorList>
    </citation>
    <scope>NUCLEOTIDE SEQUENCE [LARGE SCALE GENOMIC DNA]</scope>
    <source>
        <strain evidence="1 2">N1-10</strain>
    </source>
</reference>
<comment type="caution">
    <text evidence="1">The sequence shown here is derived from an EMBL/GenBank/DDBJ whole genome shotgun (WGS) entry which is preliminary data.</text>
</comment>